<name>A0A6A3ARK0_HIBSY</name>
<keyword evidence="4" id="KW-1185">Reference proteome</keyword>
<keyword evidence="1" id="KW-0479">Metal-binding</keyword>
<dbReference type="GO" id="GO:0005096">
    <property type="term" value="F:GTPase activator activity"/>
    <property type="evidence" value="ECO:0007669"/>
    <property type="project" value="InterPro"/>
</dbReference>
<reference evidence="3" key="1">
    <citation type="submission" date="2019-09" db="EMBL/GenBank/DDBJ databases">
        <title>Draft genome information of white flower Hibiscus syriacus.</title>
        <authorList>
            <person name="Kim Y.-M."/>
        </authorList>
    </citation>
    <scope>NUCLEOTIDE SEQUENCE [LARGE SCALE GENOMIC DNA]</scope>
    <source>
        <strain evidence="3">YM2019G1</strain>
    </source>
</reference>
<dbReference type="PANTHER" id="PTHR23180:SF244">
    <property type="entry name" value="ADP-RIBOSYLATION FACTOR GTPASE-ACTIVATING PROTEIN AGD2"/>
    <property type="match status" value="1"/>
</dbReference>
<evidence type="ECO:0000256" key="1">
    <source>
        <dbReference type="ARBA" id="ARBA00022723"/>
    </source>
</evidence>
<keyword evidence="2" id="KW-0862">Zinc</keyword>
<evidence type="ECO:0000256" key="2">
    <source>
        <dbReference type="ARBA" id="ARBA00022833"/>
    </source>
</evidence>
<dbReference type="InterPro" id="IPR027267">
    <property type="entry name" value="AH/BAR_dom_sf"/>
</dbReference>
<dbReference type="Gene3D" id="1.20.1270.60">
    <property type="entry name" value="Arfaptin homology (AH) domain/BAR domain"/>
    <property type="match status" value="1"/>
</dbReference>
<dbReference type="Proteomes" id="UP000436088">
    <property type="component" value="Unassembled WGS sequence"/>
</dbReference>
<evidence type="ECO:0000313" key="3">
    <source>
        <dbReference type="EMBL" id="KAE8707310.1"/>
    </source>
</evidence>
<comment type="caution">
    <text evidence="3">The sequence shown here is derived from an EMBL/GenBank/DDBJ whole genome shotgun (WGS) entry which is preliminary data.</text>
</comment>
<sequence>MATFIKLEDSPMFQKQVCSLESMADELKSRCQMLTQGSITTALGEAYNADNCFADSLEAFGCGQDDPISASIGGPVMSKFINAFRELASYKELLCSQVGINLPSTKAIVSYTIE</sequence>
<dbReference type="GO" id="GO:0046872">
    <property type="term" value="F:metal ion binding"/>
    <property type="evidence" value="ECO:0007669"/>
    <property type="project" value="UniProtKB-KW"/>
</dbReference>
<accession>A0A6A3ARK0</accession>
<dbReference type="InterPro" id="IPR045258">
    <property type="entry name" value="ACAP1/2/3-like"/>
</dbReference>
<dbReference type="SUPFAM" id="SSF103657">
    <property type="entry name" value="BAR/IMD domain-like"/>
    <property type="match status" value="1"/>
</dbReference>
<dbReference type="EMBL" id="VEPZ02000964">
    <property type="protein sequence ID" value="KAE8707310.1"/>
    <property type="molecule type" value="Genomic_DNA"/>
</dbReference>
<proteinExistence type="predicted"/>
<organism evidence="3 4">
    <name type="scientific">Hibiscus syriacus</name>
    <name type="common">Rose of Sharon</name>
    <dbReference type="NCBI Taxonomy" id="106335"/>
    <lineage>
        <taxon>Eukaryota</taxon>
        <taxon>Viridiplantae</taxon>
        <taxon>Streptophyta</taxon>
        <taxon>Embryophyta</taxon>
        <taxon>Tracheophyta</taxon>
        <taxon>Spermatophyta</taxon>
        <taxon>Magnoliopsida</taxon>
        <taxon>eudicotyledons</taxon>
        <taxon>Gunneridae</taxon>
        <taxon>Pentapetalae</taxon>
        <taxon>rosids</taxon>
        <taxon>malvids</taxon>
        <taxon>Malvales</taxon>
        <taxon>Malvaceae</taxon>
        <taxon>Malvoideae</taxon>
        <taxon>Hibiscus</taxon>
    </lineage>
</organism>
<evidence type="ECO:0000313" key="4">
    <source>
        <dbReference type="Proteomes" id="UP000436088"/>
    </source>
</evidence>
<gene>
    <name evidence="3" type="ORF">F3Y22_tig00110384pilonHSYRG00413</name>
</gene>
<dbReference type="PANTHER" id="PTHR23180">
    <property type="entry name" value="CENTAURIN/ARF"/>
    <property type="match status" value="1"/>
</dbReference>
<protein>
    <submittedName>
        <fullName evidence="3">Uncharacterized protein</fullName>
    </submittedName>
</protein>
<dbReference type="AlphaFoldDB" id="A0A6A3ARK0"/>